<evidence type="ECO:0000313" key="2">
    <source>
        <dbReference type="EnsemblFungi" id="MAPG_01283T0"/>
    </source>
</evidence>
<reference evidence="1" key="2">
    <citation type="submission" date="2010-05" db="EMBL/GenBank/DDBJ databases">
        <title>The Genome Sequence of Magnaporthe poae strain ATCC 64411.</title>
        <authorList>
            <consortium name="The Broad Institute Genome Sequencing Platform"/>
            <consortium name="Broad Institute Genome Sequencing Center for Infectious Disease"/>
            <person name="Ma L.-J."/>
            <person name="Dead R."/>
            <person name="Young S."/>
            <person name="Zeng Q."/>
            <person name="Koehrsen M."/>
            <person name="Alvarado L."/>
            <person name="Berlin A."/>
            <person name="Chapman S.B."/>
            <person name="Chen Z."/>
            <person name="Freedman E."/>
            <person name="Gellesch M."/>
            <person name="Goldberg J."/>
            <person name="Griggs A."/>
            <person name="Gujja S."/>
            <person name="Heilman E.R."/>
            <person name="Heiman D."/>
            <person name="Hepburn T."/>
            <person name="Howarth C."/>
            <person name="Jen D."/>
            <person name="Larson L."/>
            <person name="Mehta T."/>
            <person name="Neiman D."/>
            <person name="Pearson M."/>
            <person name="Roberts A."/>
            <person name="Saif S."/>
            <person name="Shea T."/>
            <person name="Shenoy N."/>
            <person name="Sisk P."/>
            <person name="Stolte C."/>
            <person name="Sykes S."/>
            <person name="Walk T."/>
            <person name="White J."/>
            <person name="Yandava C."/>
            <person name="Haas B."/>
            <person name="Nusbaum C."/>
            <person name="Birren B."/>
        </authorList>
    </citation>
    <scope>NUCLEOTIDE SEQUENCE</scope>
    <source>
        <strain evidence="1">ATCC 64411</strain>
    </source>
</reference>
<dbReference type="Proteomes" id="UP000011715">
    <property type="component" value="Unassembled WGS sequence"/>
</dbReference>
<dbReference type="EnsemblFungi" id="MAPG_01283T0">
    <property type="protein sequence ID" value="MAPG_01283T0"/>
    <property type="gene ID" value="MAPG_01283"/>
</dbReference>
<organism evidence="2 3">
    <name type="scientific">Magnaporthiopsis poae (strain ATCC 64411 / 73-15)</name>
    <name type="common">Kentucky bluegrass fungus</name>
    <name type="synonym">Magnaporthe poae</name>
    <dbReference type="NCBI Taxonomy" id="644358"/>
    <lineage>
        <taxon>Eukaryota</taxon>
        <taxon>Fungi</taxon>
        <taxon>Dikarya</taxon>
        <taxon>Ascomycota</taxon>
        <taxon>Pezizomycotina</taxon>
        <taxon>Sordariomycetes</taxon>
        <taxon>Sordariomycetidae</taxon>
        <taxon>Magnaporthales</taxon>
        <taxon>Magnaporthaceae</taxon>
        <taxon>Magnaporthiopsis</taxon>
    </lineage>
</organism>
<protein>
    <submittedName>
        <fullName evidence="1 2">Uncharacterized protein</fullName>
    </submittedName>
</protein>
<sequence length="136" mass="14488">MAGAREHSHGRPVWHVQCQPARGPMNREQSWATLDGTRQFVGGPKGPGREAEERKGSWVIAPHGAATASGWVVSGSGDDALERPGEVAHTTPQRDRYEAWAGSKTLGESRCLAAFPFGFLLLEAPGDEKMGVTPGA</sequence>
<evidence type="ECO:0000313" key="3">
    <source>
        <dbReference type="Proteomes" id="UP000011715"/>
    </source>
</evidence>
<dbReference type="EMBL" id="ADBL01000299">
    <property type="status" value="NOT_ANNOTATED_CDS"/>
    <property type="molecule type" value="Genomic_DNA"/>
</dbReference>
<reference evidence="3" key="1">
    <citation type="submission" date="2010-05" db="EMBL/GenBank/DDBJ databases">
        <title>The genome sequence of Magnaporthe poae strain ATCC 64411.</title>
        <authorList>
            <person name="Ma L.-J."/>
            <person name="Dead R."/>
            <person name="Young S."/>
            <person name="Zeng Q."/>
            <person name="Koehrsen M."/>
            <person name="Alvarado L."/>
            <person name="Berlin A."/>
            <person name="Chapman S.B."/>
            <person name="Chen Z."/>
            <person name="Freedman E."/>
            <person name="Gellesch M."/>
            <person name="Goldberg J."/>
            <person name="Griggs A."/>
            <person name="Gujja S."/>
            <person name="Heilman E.R."/>
            <person name="Heiman D."/>
            <person name="Hepburn T."/>
            <person name="Howarth C."/>
            <person name="Jen D."/>
            <person name="Larson L."/>
            <person name="Mehta T."/>
            <person name="Neiman D."/>
            <person name="Pearson M."/>
            <person name="Roberts A."/>
            <person name="Saif S."/>
            <person name="Shea T."/>
            <person name="Shenoy N."/>
            <person name="Sisk P."/>
            <person name="Stolte C."/>
            <person name="Sykes S."/>
            <person name="Walk T."/>
            <person name="White J."/>
            <person name="Yandava C."/>
            <person name="Haas B."/>
            <person name="Nusbaum C."/>
            <person name="Birren B."/>
        </authorList>
    </citation>
    <scope>NUCLEOTIDE SEQUENCE [LARGE SCALE GENOMIC DNA]</scope>
    <source>
        <strain evidence="3">ATCC 64411 / 73-15</strain>
    </source>
</reference>
<reference evidence="2" key="5">
    <citation type="submission" date="2015-06" db="UniProtKB">
        <authorList>
            <consortium name="EnsemblFungi"/>
        </authorList>
    </citation>
    <scope>IDENTIFICATION</scope>
    <source>
        <strain evidence="2">ATCC 64411</strain>
    </source>
</reference>
<evidence type="ECO:0000313" key="1">
    <source>
        <dbReference type="EMBL" id="KLU82208.1"/>
    </source>
</evidence>
<reference evidence="1" key="3">
    <citation type="submission" date="2011-03" db="EMBL/GenBank/DDBJ databases">
        <title>Annotation of Magnaporthe poae ATCC 64411.</title>
        <authorList>
            <person name="Ma L.-J."/>
            <person name="Dead R."/>
            <person name="Young S.K."/>
            <person name="Zeng Q."/>
            <person name="Gargeya S."/>
            <person name="Fitzgerald M."/>
            <person name="Haas B."/>
            <person name="Abouelleil A."/>
            <person name="Alvarado L."/>
            <person name="Arachchi H.M."/>
            <person name="Berlin A."/>
            <person name="Brown A."/>
            <person name="Chapman S.B."/>
            <person name="Chen Z."/>
            <person name="Dunbar C."/>
            <person name="Freedman E."/>
            <person name="Gearin G."/>
            <person name="Gellesch M."/>
            <person name="Goldberg J."/>
            <person name="Griggs A."/>
            <person name="Gujja S."/>
            <person name="Heiman D."/>
            <person name="Howarth C."/>
            <person name="Larson L."/>
            <person name="Lui A."/>
            <person name="MacDonald P.J.P."/>
            <person name="Mehta T."/>
            <person name="Montmayeur A."/>
            <person name="Murphy C."/>
            <person name="Neiman D."/>
            <person name="Pearson M."/>
            <person name="Priest M."/>
            <person name="Roberts A."/>
            <person name="Saif S."/>
            <person name="Shea T."/>
            <person name="Shenoy N."/>
            <person name="Sisk P."/>
            <person name="Stolte C."/>
            <person name="Sykes S."/>
            <person name="Yandava C."/>
            <person name="Wortman J."/>
            <person name="Nusbaum C."/>
            <person name="Birren B."/>
        </authorList>
    </citation>
    <scope>NUCLEOTIDE SEQUENCE</scope>
    <source>
        <strain evidence="1">ATCC 64411</strain>
    </source>
</reference>
<accession>A0A0C4DNA2</accession>
<dbReference type="EMBL" id="GL876966">
    <property type="protein sequence ID" value="KLU82208.1"/>
    <property type="molecule type" value="Genomic_DNA"/>
</dbReference>
<keyword evidence="3" id="KW-1185">Reference proteome</keyword>
<gene>
    <name evidence="1" type="ORF">MAPG_01283</name>
</gene>
<proteinExistence type="predicted"/>
<dbReference type="AlphaFoldDB" id="A0A0C4DNA2"/>
<reference evidence="2" key="4">
    <citation type="journal article" date="2015" name="G3 (Bethesda)">
        <title>Genome sequences of three phytopathogenic species of the Magnaporthaceae family of fungi.</title>
        <authorList>
            <person name="Okagaki L.H."/>
            <person name="Nunes C.C."/>
            <person name="Sailsbery J."/>
            <person name="Clay B."/>
            <person name="Brown D."/>
            <person name="John T."/>
            <person name="Oh Y."/>
            <person name="Young N."/>
            <person name="Fitzgerald M."/>
            <person name="Haas B.J."/>
            <person name="Zeng Q."/>
            <person name="Young S."/>
            <person name="Adiconis X."/>
            <person name="Fan L."/>
            <person name="Levin J.Z."/>
            <person name="Mitchell T.K."/>
            <person name="Okubara P.A."/>
            <person name="Farman M.L."/>
            <person name="Kohn L.M."/>
            <person name="Birren B."/>
            <person name="Ma L.-J."/>
            <person name="Dean R.A."/>
        </authorList>
    </citation>
    <scope>NUCLEOTIDE SEQUENCE</scope>
    <source>
        <strain evidence="2">ATCC 64411 / 73-15</strain>
    </source>
</reference>
<dbReference type="VEuPathDB" id="FungiDB:MAPG_01283"/>
<name>A0A0C4DNA2_MAGP6</name>